<name>A0A834XJD1_9FABA</name>
<evidence type="ECO:0000256" key="1">
    <source>
        <dbReference type="SAM" id="MobiDB-lite"/>
    </source>
</evidence>
<sequence>MTPDATKSKGNELNLTHKWYETPKRKGGKKGGNTQFGPRYTS</sequence>
<reference evidence="2" key="1">
    <citation type="submission" date="2020-09" db="EMBL/GenBank/DDBJ databases">
        <title>Genome-Enabled Discovery of Anthraquinone Biosynthesis in Senna tora.</title>
        <authorList>
            <person name="Kang S.-H."/>
            <person name="Pandey R.P."/>
            <person name="Lee C.-M."/>
            <person name="Sim J.-S."/>
            <person name="Jeong J.-T."/>
            <person name="Choi B.-S."/>
            <person name="Jung M."/>
            <person name="Ginzburg D."/>
            <person name="Zhao K."/>
            <person name="Won S.Y."/>
            <person name="Oh T.-J."/>
            <person name="Yu Y."/>
            <person name="Kim N.-H."/>
            <person name="Lee O.R."/>
            <person name="Lee T.-H."/>
            <person name="Bashyal P."/>
            <person name="Kim T.-S."/>
            <person name="Lee W.-H."/>
            <person name="Kawkins C."/>
            <person name="Kim C.-K."/>
            <person name="Kim J.S."/>
            <person name="Ahn B.O."/>
            <person name="Rhee S.Y."/>
            <person name="Sohng J.K."/>
        </authorList>
    </citation>
    <scope>NUCLEOTIDE SEQUENCE</scope>
    <source>
        <tissue evidence="2">Leaf</tissue>
    </source>
</reference>
<feature type="compositionally biased region" description="Polar residues" evidence="1">
    <location>
        <begin position="32"/>
        <end position="42"/>
    </location>
</feature>
<dbReference type="EMBL" id="JAAIUW010000001">
    <property type="protein sequence ID" value="KAF7845568.1"/>
    <property type="molecule type" value="Genomic_DNA"/>
</dbReference>
<gene>
    <name evidence="2" type="ORF">G2W53_002473</name>
</gene>
<organism evidence="2 3">
    <name type="scientific">Senna tora</name>
    <dbReference type="NCBI Taxonomy" id="362788"/>
    <lineage>
        <taxon>Eukaryota</taxon>
        <taxon>Viridiplantae</taxon>
        <taxon>Streptophyta</taxon>
        <taxon>Embryophyta</taxon>
        <taxon>Tracheophyta</taxon>
        <taxon>Spermatophyta</taxon>
        <taxon>Magnoliopsida</taxon>
        <taxon>eudicotyledons</taxon>
        <taxon>Gunneridae</taxon>
        <taxon>Pentapetalae</taxon>
        <taxon>rosids</taxon>
        <taxon>fabids</taxon>
        <taxon>Fabales</taxon>
        <taxon>Fabaceae</taxon>
        <taxon>Caesalpinioideae</taxon>
        <taxon>Cassia clade</taxon>
        <taxon>Senna</taxon>
    </lineage>
</organism>
<proteinExistence type="predicted"/>
<dbReference type="AlphaFoldDB" id="A0A834XJD1"/>
<protein>
    <submittedName>
        <fullName evidence="2">Uncharacterized protein</fullName>
    </submittedName>
</protein>
<feature type="compositionally biased region" description="Basic and acidic residues" evidence="1">
    <location>
        <begin position="1"/>
        <end position="10"/>
    </location>
</feature>
<evidence type="ECO:0000313" key="2">
    <source>
        <dbReference type="EMBL" id="KAF7845568.1"/>
    </source>
</evidence>
<accession>A0A834XJD1</accession>
<evidence type="ECO:0000313" key="3">
    <source>
        <dbReference type="Proteomes" id="UP000634136"/>
    </source>
</evidence>
<comment type="caution">
    <text evidence="2">The sequence shown here is derived from an EMBL/GenBank/DDBJ whole genome shotgun (WGS) entry which is preliminary data.</text>
</comment>
<keyword evidence="3" id="KW-1185">Reference proteome</keyword>
<dbReference type="Proteomes" id="UP000634136">
    <property type="component" value="Unassembled WGS sequence"/>
</dbReference>
<feature type="region of interest" description="Disordered" evidence="1">
    <location>
        <begin position="1"/>
        <end position="42"/>
    </location>
</feature>